<dbReference type="EMBL" id="GL883103">
    <property type="protein sequence ID" value="EGG07656.1"/>
    <property type="molecule type" value="Genomic_DNA"/>
</dbReference>
<sequence length="220" mass="24995">MSPASIFITIGVAFCHLLVATASPEQQSSQLARRSSSDPDPALRASFITPKNIIFEDGGIRVFNLNSQEAYKVTHHIDNARQGYSEYVTTDVAGNVLLRMNAYDDFCFGKTHYVDQHDLLRVKIDPRGMYPDEWTFTSRFLPGFKYEFDRNAMSADGKIFEADNKKLVATLHTEKRHEPWLLSRFHADDAYVLRSDGTVPDYYLVTLMALVQMRVNTCGI</sequence>
<evidence type="ECO:0008006" key="4">
    <source>
        <dbReference type="Google" id="ProtNLM"/>
    </source>
</evidence>
<evidence type="ECO:0000313" key="2">
    <source>
        <dbReference type="EMBL" id="EGG07656.1"/>
    </source>
</evidence>
<reference evidence="3" key="1">
    <citation type="journal article" date="2011" name="Proc. Natl. Acad. Sci. U.S.A.">
        <title>Obligate biotrophy features unraveled by the genomic analysis of rust fungi.</title>
        <authorList>
            <person name="Duplessis S."/>
            <person name="Cuomo C.A."/>
            <person name="Lin Y.-C."/>
            <person name="Aerts A."/>
            <person name="Tisserant E."/>
            <person name="Veneault-Fourrey C."/>
            <person name="Joly D.L."/>
            <person name="Hacquard S."/>
            <person name="Amselem J."/>
            <person name="Cantarel B.L."/>
            <person name="Chiu R."/>
            <person name="Coutinho P.M."/>
            <person name="Feau N."/>
            <person name="Field M."/>
            <person name="Frey P."/>
            <person name="Gelhaye E."/>
            <person name="Goldberg J."/>
            <person name="Grabherr M.G."/>
            <person name="Kodira C.D."/>
            <person name="Kohler A."/>
            <person name="Kuees U."/>
            <person name="Lindquist E.A."/>
            <person name="Lucas S.M."/>
            <person name="Mago R."/>
            <person name="Mauceli E."/>
            <person name="Morin E."/>
            <person name="Murat C."/>
            <person name="Pangilinan J.L."/>
            <person name="Park R."/>
            <person name="Pearson M."/>
            <person name="Quesneville H."/>
            <person name="Rouhier N."/>
            <person name="Sakthikumar S."/>
            <person name="Salamov A.A."/>
            <person name="Schmutz J."/>
            <person name="Selles B."/>
            <person name="Shapiro H."/>
            <person name="Tanguay P."/>
            <person name="Tuskan G.A."/>
            <person name="Henrissat B."/>
            <person name="Van de Peer Y."/>
            <person name="Rouze P."/>
            <person name="Ellis J.G."/>
            <person name="Dodds P.N."/>
            <person name="Schein J.E."/>
            <person name="Zhong S."/>
            <person name="Hamelin R.C."/>
            <person name="Grigoriev I.V."/>
            <person name="Szabo L.J."/>
            <person name="Martin F."/>
        </authorList>
    </citation>
    <scope>NUCLEOTIDE SEQUENCE [LARGE SCALE GENOMIC DNA]</scope>
    <source>
        <strain evidence="3">98AG31 / pathotype 3-4-7</strain>
    </source>
</reference>
<feature type="signal peptide" evidence="1">
    <location>
        <begin position="1"/>
        <end position="22"/>
    </location>
</feature>
<dbReference type="KEGG" id="mlr:MELLADRAFT_85525"/>
<dbReference type="OrthoDB" id="2495394at2759"/>
<dbReference type="Proteomes" id="UP000001072">
    <property type="component" value="Unassembled WGS sequence"/>
</dbReference>
<proteinExistence type="predicted"/>
<evidence type="ECO:0000313" key="3">
    <source>
        <dbReference type="Proteomes" id="UP000001072"/>
    </source>
</evidence>
<protein>
    <recommendedName>
        <fullName evidence="4">Secreted protein</fullName>
    </recommendedName>
</protein>
<organism evidence="3">
    <name type="scientific">Melampsora larici-populina (strain 98AG31 / pathotype 3-4-7)</name>
    <name type="common">Poplar leaf rust fungus</name>
    <dbReference type="NCBI Taxonomy" id="747676"/>
    <lineage>
        <taxon>Eukaryota</taxon>
        <taxon>Fungi</taxon>
        <taxon>Dikarya</taxon>
        <taxon>Basidiomycota</taxon>
        <taxon>Pucciniomycotina</taxon>
        <taxon>Pucciniomycetes</taxon>
        <taxon>Pucciniales</taxon>
        <taxon>Melampsoraceae</taxon>
        <taxon>Melampsora</taxon>
    </lineage>
</organism>
<name>F4RJ17_MELLP</name>
<dbReference type="HOGENOM" id="CLU_108601_0_1_1"/>
<dbReference type="VEuPathDB" id="FungiDB:MELLADRAFT_85525"/>
<dbReference type="GeneID" id="18933872"/>
<dbReference type="AlphaFoldDB" id="F4RJ17"/>
<dbReference type="InParanoid" id="F4RJ17"/>
<dbReference type="RefSeq" id="XP_007408988.1">
    <property type="nucleotide sequence ID" value="XM_007408926.1"/>
</dbReference>
<feature type="chain" id="PRO_5003321632" description="Secreted protein" evidence="1">
    <location>
        <begin position="23"/>
        <end position="220"/>
    </location>
</feature>
<evidence type="ECO:0000256" key="1">
    <source>
        <dbReference type="SAM" id="SignalP"/>
    </source>
</evidence>
<gene>
    <name evidence="2" type="ORF">MELLADRAFT_85525</name>
</gene>
<keyword evidence="3" id="KW-1185">Reference proteome</keyword>
<keyword evidence="1" id="KW-0732">Signal</keyword>
<accession>F4RJ17</accession>